<keyword evidence="3" id="KW-1185">Reference proteome</keyword>
<name>I4AHK5_BERLS</name>
<keyword evidence="1" id="KW-0472">Membrane</keyword>
<dbReference type="Pfam" id="PF13584">
    <property type="entry name" value="BatD"/>
    <property type="match status" value="2"/>
</dbReference>
<dbReference type="Proteomes" id="UP000006054">
    <property type="component" value="Chromosome"/>
</dbReference>
<dbReference type="HOGENOM" id="CLU_568427_0_0_10"/>
<evidence type="ECO:0000256" key="1">
    <source>
        <dbReference type="SAM" id="Phobius"/>
    </source>
</evidence>
<feature type="transmembrane region" description="Helical" evidence="1">
    <location>
        <begin position="460"/>
        <end position="480"/>
    </location>
</feature>
<protein>
    <recommendedName>
        <fullName evidence="4">Oxygen tolerance</fullName>
    </recommendedName>
</protein>
<dbReference type="PANTHER" id="PTHR40940:SF2">
    <property type="entry name" value="BATD"/>
    <property type="match status" value="1"/>
</dbReference>
<dbReference type="eggNOG" id="COG0457">
    <property type="taxonomic scope" value="Bacteria"/>
</dbReference>
<dbReference type="AlphaFoldDB" id="I4AHK5"/>
<keyword evidence="1" id="KW-1133">Transmembrane helix</keyword>
<dbReference type="RefSeq" id="WP_014796898.1">
    <property type="nucleotide sequence ID" value="NC_018018.1"/>
</dbReference>
<dbReference type="OrthoDB" id="2079210at2"/>
<dbReference type="EMBL" id="CP003345">
    <property type="protein sequence ID" value="AFM03440.1"/>
    <property type="molecule type" value="Genomic_DNA"/>
</dbReference>
<proteinExistence type="predicted"/>
<evidence type="ECO:0000313" key="3">
    <source>
        <dbReference type="Proteomes" id="UP000006054"/>
    </source>
</evidence>
<gene>
    <name evidence="2" type="ordered locus">Fleli_0992</name>
</gene>
<reference evidence="3" key="1">
    <citation type="submission" date="2012-06" db="EMBL/GenBank/DDBJ databases">
        <title>The complete genome of Flexibacter litoralis DSM 6794.</title>
        <authorList>
            <person name="Lucas S."/>
            <person name="Copeland A."/>
            <person name="Lapidus A."/>
            <person name="Glavina del Rio T."/>
            <person name="Dalin E."/>
            <person name="Tice H."/>
            <person name="Bruce D."/>
            <person name="Goodwin L."/>
            <person name="Pitluck S."/>
            <person name="Peters L."/>
            <person name="Ovchinnikova G."/>
            <person name="Lu M."/>
            <person name="Kyrpides N."/>
            <person name="Mavromatis K."/>
            <person name="Ivanova N."/>
            <person name="Brettin T."/>
            <person name="Detter J.C."/>
            <person name="Han C."/>
            <person name="Larimer F."/>
            <person name="Land M."/>
            <person name="Hauser L."/>
            <person name="Markowitz V."/>
            <person name="Cheng J.-F."/>
            <person name="Hugenholtz P."/>
            <person name="Woyke T."/>
            <person name="Wu D."/>
            <person name="Spring S."/>
            <person name="Lang E."/>
            <person name="Kopitz M."/>
            <person name="Brambilla E."/>
            <person name="Klenk H.-P."/>
            <person name="Eisen J.A."/>
        </authorList>
    </citation>
    <scope>NUCLEOTIDE SEQUENCE [LARGE SCALE GENOMIC DNA]</scope>
    <source>
        <strain evidence="3">ATCC 23117 / DSM 6794 / NBRC 15988 / NCIMB 1366 / Sio-4</strain>
    </source>
</reference>
<organism evidence="2 3">
    <name type="scientific">Bernardetia litoralis (strain ATCC 23117 / DSM 6794 / NBRC 15988 / NCIMB 1366 / Fx l1 / Sio-4)</name>
    <name type="common">Flexibacter litoralis</name>
    <dbReference type="NCBI Taxonomy" id="880071"/>
    <lineage>
        <taxon>Bacteria</taxon>
        <taxon>Pseudomonadati</taxon>
        <taxon>Bacteroidota</taxon>
        <taxon>Cytophagia</taxon>
        <taxon>Cytophagales</taxon>
        <taxon>Bernardetiaceae</taxon>
        <taxon>Bernardetia</taxon>
    </lineage>
</organism>
<keyword evidence="1" id="KW-0812">Transmembrane</keyword>
<dbReference type="InterPro" id="IPR025738">
    <property type="entry name" value="BatD"/>
</dbReference>
<sequence length="492" mass="56294" precursor="true">MNRLIFNKLTFKTLCFLVFVVGFIVPKTALCQEITVQVGTTTIGLNEDFEVTVTVKDGELKKYSEFPKINGMDKAEIYTSQSINFVNGQVSKTQAVTQRYRASRQGTYFLRPFNMTVNGEQVRHAGASIDVKGKSTTTNPFDSFWGKTESTEYISVKDDAFFAITTNKQNPYTGEGFTITMSFYVAVSNRATLNFYELGEQKAEILKQIRPKNTLEENFNIIQPIPEMVKIRGKEYRQYKFYQGVFYSLSPQKISIPAIPFKMVKYDVAVNSQSIFNQMKENIKTYYSEPISITIKELPPHPLKDQVPVGNYILKEQIVNNNLKTGQSVEYQFRIEGEGNLSVIEKPKLPKTGNFDFYEPTISEMLRRNNNTVYGTKDFNYYIIPNEPGLYPMKDYFSYIFFNTRKGDYDTLASKITMSITGESRKNASIGNADLGSFYDRINDESNSLRSRNEITWEKYGINGIAVLLALILGLSFLVGKKIRQRDLDKEE</sequence>
<dbReference type="PANTHER" id="PTHR40940">
    <property type="entry name" value="PROTEIN BATD-RELATED"/>
    <property type="match status" value="1"/>
</dbReference>
<evidence type="ECO:0008006" key="4">
    <source>
        <dbReference type="Google" id="ProtNLM"/>
    </source>
</evidence>
<dbReference type="STRING" id="880071.Fleli_0992"/>
<evidence type="ECO:0000313" key="2">
    <source>
        <dbReference type="EMBL" id="AFM03440.1"/>
    </source>
</evidence>
<accession>I4AHK5</accession>
<dbReference type="KEGG" id="fli:Fleli_0992"/>